<dbReference type="EMBL" id="QJKJ01015445">
    <property type="protein sequence ID" value="RDX62529.1"/>
    <property type="molecule type" value="Genomic_DNA"/>
</dbReference>
<evidence type="ECO:0000313" key="2">
    <source>
        <dbReference type="Proteomes" id="UP000257109"/>
    </source>
</evidence>
<gene>
    <name evidence="1" type="ORF">CR513_59128</name>
</gene>
<keyword evidence="2" id="KW-1185">Reference proteome</keyword>
<reference evidence="1" key="1">
    <citation type="submission" date="2018-05" db="EMBL/GenBank/DDBJ databases">
        <title>Draft genome of Mucuna pruriens seed.</title>
        <authorList>
            <person name="Nnadi N.E."/>
            <person name="Vos R."/>
            <person name="Hasami M.H."/>
            <person name="Devisetty U.K."/>
            <person name="Aguiy J.C."/>
        </authorList>
    </citation>
    <scope>NUCLEOTIDE SEQUENCE [LARGE SCALE GENOMIC DNA]</scope>
    <source>
        <strain evidence="1">JCA_2017</strain>
    </source>
</reference>
<name>A0A371E956_MUCPR</name>
<feature type="non-terminal residue" evidence="1">
    <location>
        <position position="1"/>
    </location>
</feature>
<protein>
    <submittedName>
        <fullName evidence="1">Uncharacterized protein</fullName>
    </submittedName>
</protein>
<organism evidence="1 2">
    <name type="scientific">Mucuna pruriens</name>
    <name type="common">Velvet bean</name>
    <name type="synonym">Dolichos pruriens</name>
    <dbReference type="NCBI Taxonomy" id="157652"/>
    <lineage>
        <taxon>Eukaryota</taxon>
        <taxon>Viridiplantae</taxon>
        <taxon>Streptophyta</taxon>
        <taxon>Embryophyta</taxon>
        <taxon>Tracheophyta</taxon>
        <taxon>Spermatophyta</taxon>
        <taxon>Magnoliopsida</taxon>
        <taxon>eudicotyledons</taxon>
        <taxon>Gunneridae</taxon>
        <taxon>Pentapetalae</taxon>
        <taxon>rosids</taxon>
        <taxon>fabids</taxon>
        <taxon>Fabales</taxon>
        <taxon>Fabaceae</taxon>
        <taxon>Papilionoideae</taxon>
        <taxon>50 kb inversion clade</taxon>
        <taxon>NPAAA clade</taxon>
        <taxon>indigoferoid/millettioid clade</taxon>
        <taxon>Phaseoleae</taxon>
        <taxon>Mucuna</taxon>
    </lineage>
</organism>
<proteinExistence type="predicted"/>
<accession>A0A371E956</accession>
<dbReference type="AlphaFoldDB" id="A0A371E956"/>
<comment type="caution">
    <text evidence="1">The sequence shown here is derived from an EMBL/GenBank/DDBJ whole genome shotgun (WGS) entry which is preliminary data.</text>
</comment>
<sequence length="91" mass="9787">MKLECINFQKKKKNSNNLTEPSNGIITQSMCDSSPAIGTMCNRVVIIGTPPQPLVVQHASMGIIGPNTAIIDRHSNRSPTVTCLQTPNAVN</sequence>
<evidence type="ECO:0000313" key="1">
    <source>
        <dbReference type="EMBL" id="RDX62529.1"/>
    </source>
</evidence>
<dbReference type="Proteomes" id="UP000257109">
    <property type="component" value="Unassembled WGS sequence"/>
</dbReference>